<dbReference type="InterPro" id="IPR004254">
    <property type="entry name" value="AdipoR/HlyIII-related"/>
</dbReference>
<dbReference type="Proteomes" id="UP000742786">
    <property type="component" value="Unassembled WGS sequence"/>
</dbReference>
<feature type="transmembrane region" description="Helical" evidence="8">
    <location>
        <begin position="188"/>
        <end position="206"/>
    </location>
</feature>
<dbReference type="InterPro" id="IPR005744">
    <property type="entry name" value="Hy-lIII"/>
</dbReference>
<dbReference type="AlphaFoldDB" id="A0A916NHG1"/>
<feature type="transmembrane region" description="Helical" evidence="8">
    <location>
        <begin position="12"/>
        <end position="33"/>
    </location>
</feature>
<evidence type="ECO:0000256" key="4">
    <source>
        <dbReference type="ARBA" id="ARBA00022692"/>
    </source>
</evidence>
<evidence type="ECO:0000313" key="9">
    <source>
        <dbReference type="EMBL" id="CAG4883301.1"/>
    </source>
</evidence>
<keyword evidence="4 8" id="KW-0812">Transmembrane</keyword>
<sequence length="207" mass="22370">MDMDHGEKLNAVTHLVGALLALAGSIVLIVLAAQGGDPWKVVSVSIYGVTLVLLYSFSTLYHSLGGRAKKILRELDHHGIYLLIAGTYTPFCLVTLRGSWGWSLFGTAWGLALLGSLQELRQNSGARILSVVIYVMMGWVALAAMIPLLHALGPVGFAWLVAGGLFYTIGIIFYALDARLKHAHGVWHLFVIAGSATHYVAILNYVL</sequence>
<evidence type="ECO:0000313" key="10">
    <source>
        <dbReference type="Proteomes" id="UP000742786"/>
    </source>
</evidence>
<evidence type="ECO:0000256" key="1">
    <source>
        <dbReference type="ARBA" id="ARBA00004651"/>
    </source>
</evidence>
<dbReference type="RefSeq" id="WP_246590885.1">
    <property type="nucleotide sequence ID" value="NZ_CAJQUM010000001.1"/>
</dbReference>
<feature type="transmembrane region" description="Helical" evidence="8">
    <location>
        <begin position="132"/>
        <end position="151"/>
    </location>
</feature>
<feature type="transmembrane region" description="Helical" evidence="8">
    <location>
        <begin position="157"/>
        <end position="176"/>
    </location>
</feature>
<feature type="binding site" evidence="7">
    <location>
        <position position="184"/>
    </location>
    <ligand>
        <name>Zn(2+)</name>
        <dbReference type="ChEBI" id="CHEBI:29105"/>
    </ligand>
</feature>
<keyword evidence="3" id="KW-1003">Cell membrane</keyword>
<feature type="transmembrane region" description="Helical" evidence="8">
    <location>
        <begin position="102"/>
        <end position="120"/>
    </location>
</feature>
<evidence type="ECO:0000256" key="7">
    <source>
        <dbReference type="PIRSR" id="PIRSR604254-1"/>
    </source>
</evidence>
<accession>A0A916NHG1</accession>
<feature type="binding site" evidence="7">
    <location>
        <position position="62"/>
    </location>
    <ligand>
        <name>Zn(2+)</name>
        <dbReference type="ChEBI" id="CHEBI:29105"/>
    </ligand>
</feature>
<evidence type="ECO:0000256" key="3">
    <source>
        <dbReference type="ARBA" id="ARBA00022475"/>
    </source>
</evidence>
<name>A0A916NHG1_9PROT</name>
<keyword evidence="7" id="KW-0862">Zinc</keyword>
<evidence type="ECO:0000256" key="6">
    <source>
        <dbReference type="ARBA" id="ARBA00023136"/>
    </source>
</evidence>
<comment type="caution">
    <text evidence="9">The sequence shown here is derived from an EMBL/GenBank/DDBJ whole genome shotgun (WGS) entry which is preliminary data.</text>
</comment>
<dbReference type="PANTHER" id="PTHR20855:SF3">
    <property type="entry name" value="LD03007P"/>
    <property type="match status" value="1"/>
</dbReference>
<reference evidence="9" key="1">
    <citation type="submission" date="2021-04" db="EMBL/GenBank/DDBJ databases">
        <authorList>
            <person name="Hornung B."/>
        </authorList>
    </citation>
    <scope>NUCLEOTIDE SEQUENCE</scope>
    <source>
        <strain evidence="9">G5G6</strain>
    </source>
</reference>
<comment type="subcellular location">
    <subcellularLocation>
        <location evidence="1">Cell membrane</location>
        <topology evidence="1">Multi-pass membrane protein</topology>
    </subcellularLocation>
</comment>
<dbReference type="Pfam" id="PF03006">
    <property type="entry name" value="HlyIII"/>
    <property type="match status" value="1"/>
</dbReference>
<evidence type="ECO:0000256" key="5">
    <source>
        <dbReference type="ARBA" id="ARBA00022989"/>
    </source>
</evidence>
<organism evidence="9 10">
    <name type="scientific">Georgfuchsia toluolica</name>
    <dbReference type="NCBI Taxonomy" id="424218"/>
    <lineage>
        <taxon>Bacteria</taxon>
        <taxon>Pseudomonadati</taxon>
        <taxon>Pseudomonadota</taxon>
        <taxon>Betaproteobacteria</taxon>
        <taxon>Nitrosomonadales</taxon>
        <taxon>Sterolibacteriaceae</taxon>
        <taxon>Georgfuchsia</taxon>
    </lineage>
</organism>
<keyword evidence="10" id="KW-1185">Reference proteome</keyword>
<feature type="transmembrane region" description="Helical" evidence="8">
    <location>
        <begin position="78"/>
        <end position="96"/>
    </location>
</feature>
<proteinExistence type="inferred from homology"/>
<keyword evidence="6 8" id="KW-0472">Membrane</keyword>
<protein>
    <submittedName>
        <fullName evidence="9">Hemolysin-3</fullName>
    </submittedName>
</protein>
<dbReference type="EMBL" id="CAJQUM010000001">
    <property type="protein sequence ID" value="CAG4883301.1"/>
    <property type="molecule type" value="Genomic_DNA"/>
</dbReference>
<gene>
    <name evidence="9" type="ORF">GTOL_11183</name>
</gene>
<dbReference type="GO" id="GO:0046872">
    <property type="term" value="F:metal ion binding"/>
    <property type="evidence" value="ECO:0007669"/>
    <property type="project" value="UniProtKB-KW"/>
</dbReference>
<keyword evidence="5 8" id="KW-1133">Transmembrane helix</keyword>
<dbReference type="GO" id="GO:0140911">
    <property type="term" value="F:pore-forming activity"/>
    <property type="evidence" value="ECO:0007669"/>
    <property type="project" value="InterPro"/>
</dbReference>
<dbReference type="GO" id="GO:0005886">
    <property type="term" value="C:plasma membrane"/>
    <property type="evidence" value="ECO:0007669"/>
    <property type="project" value="UniProtKB-SubCell"/>
</dbReference>
<evidence type="ECO:0000256" key="8">
    <source>
        <dbReference type="SAM" id="Phobius"/>
    </source>
</evidence>
<keyword evidence="7" id="KW-0479">Metal-binding</keyword>
<dbReference type="PANTHER" id="PTHR20855">
    <property type="entry name" value="ADIPOR/PROGESTIN RECEPTOR-RELATED"/>
    <property type="match status" value="1"/>
</dbReference>
<evidence type="ECO:0000256" key="2">
    <source>
        <dbReference type="ARBA" id="ARBA00008488"/>
    </source>
</evidence>
<feature type="transmembrane region" description="Helical" evidence="8">
    <location>
        <begin position="39"/>
        <end position="57"/>
    </location>
</feature>
<dbReference type="NCBIfam" id="TIGR01065">
    <property type="entry name" value="hlyIII"/>
    <property type="match status" value="1"/>
</dbReference>
<comment type="similarity">
    <text evidence="2">Belongs to the UPF0073 (Hly-III) family.</text>
</comment>
<feature type="binding site" evidence="7">
    <location>
        <position position="188"/>
    </location>
    <ligand>
        <name>Zn(2+)</name>
        <dbReference type="ChEBI" id="CHEBI:29105"/>
    </ligand>
</feature>